<evidence type="ECO:0000313" key="2">
    <source>
        <dbReference type="EMBL" id="GAA2337964.1"/>
    </source>
</evidence>
<proteinExistence type="predicted"/>
<evidence type="ECO:0000256" key="1">
    <source>
        <dbReference type="SAM" id="MobiDB-lite"/>
    </source>
</evidence>
<feature type="compositionally biased region" description="Basic and acidic residues" evidence="1">
    <location>
        <begin position="21"/>
        <end position="34"/>
    </location>
</feature>
<organism evidence="2 3">
    <name type="scientific">Saccharopolyspora halophila</name>
    <dbReference type="NCBI Taxonomy" id="405551"/>
    <lineage>
        <taxon>Bacteria</taxon>
        <taxon>Bacillati</taxon>
        <taxon>Actinomycetota</taxon>
        <taxon>Actinomycetes</taxon>
        <taxon>Pseudonocardiales</taxon>
        <taxon>Pseudonocardiaceae</taxon>
        <taxon>Saccharopolyspora</taxon>
    </lineage>
</organism>
<dbReference type="Proteomes" id="UP001501218">
    <property type="component" value="Unassembled WGS sequence"/>
</dbReference>
<keyword evidence="3" id="KW-1185">Reference proteome</keyword>
<reference evidence="2 3" key="1">
    <citation type="journal article" date="2019" name="Int. J. Syst. Evol. Microbiol.">
        <title>The Global Catalogue of Microorganisms (GCM) 10K type strain sequencing project: providing services to taxonomists for standard genome sequencing and annotation.</title>
        <authorList>
            <consortium name="The Broad Institute Genomics Platform"/>
            <consortium name="The Broad Institute Genome Sequencing Center for Infectious Disease"/>
            <person name="Wu L."/>
            <person name="Ma J."/>
        </authorList>
    </citation>
    <scope>NUCLEOTIDE SEQUENCE [LARGE SCALE GENOMIC DNA]</scope>
    <source>
        <strain evidence="2 3">JCM 16221</strain>
    </source>
</reference>
<sequence length="121" mass="13746">MTDAVERYRELVELATSAGSRMREHERESAERLGEAVAAGKQRQEESAARRDEVLEDVDARWKAALGALWDERWLRSDGKPAPDRSAPDATPEQSRRALDEAFVELYDALAKPRLLRRKKG</sequence>
<dbReference type="EMBL" id="BAAARA010000003">
    <property type="protein sequence ID" value="GAA2337964.1"/>
    <property type="molecule type" value="Genomic_DNA"/>
</dbReference>
<comment type="caution">
    <text evidence="2">The sequence shown here is derived from an EMBL/GenBank/DDBJ whole genome shotgun (WGS) entry which is preliminary data.</text>
</comment>
<feature type="compositionally biased region" description="Basic and acidic residues" evidence="1">
    <location>
        <begin position="76"/>
        <end position="87"/>
    </location>
</feature>
<accession>A0ABN3FUQ6</accession>
<feature type="region of interest" description="Disordered" evidence="1">
    <location>
        <begin position="16"/>
        <end position="53"/>
    </location>
</feature>
<feature type="region of interest" description="Disordered" evidence="1">
    <location>
        <begin position="76"/>
        <end position="97"/>
    </location>
</feature>
<name>A0ABN3FUQ6_9PSEU</name>
<dbReference type="RefSeq" id="WP_344127604.1">
    <property type="nucleotide sequence ID" value="NZ_BAAARA010000003.1"/>
</dbReference>
<protein>
    <submittedName>
        <fullName evidence="2">Uncharacterized protein</fullName>
    </submittedName>
</protein>
<feature type="compositionally biased region" description="Basic and acidic residues" evidence="1">
    <location>
        <begin position="42"/>
        <end position="53"/>
    </location>
</feature>
<gene>
    <name evidence="2" type="ORF">GCM10009854_12650</name>
</gene>
<evidence type="ECO:0000313" key="3">
    <source>
        <dbReference type="Proteomes" id="UP001501218"/>
    </source>
</evidence>